<comment type="caution">
    <text evidence="2">The sequence shown here is derived from an EMBL/GenBank/DDBJ whole genome shotgun (WGS) entry which is preliminary data.</text>
</comment>
<dbReference type="EMBL" id="LSSL01000336">
    <property type="protein sequence ID" value="OLY84841.1"/>
    <property type="molecule type" value="Genomic_DNA"/>
</dbReference>
<dbReference type="STRING" id="133383.A0A1R0H6X7"/>
<organism evidence="2 3">
    <name type="scientific">Smittium mucronatum</name>
    <dbReference type="NCBI Taxonomy" id="133383"/>
    <lineage>
        <taxon>Eukaryota</taxon>
        <taxon>Fungi</taxon>
        <taxon>Fungi incertae sedis</taxon>
        <taxon>Zoopagomycota</taxon>
        <taxon>Kickxellomycotina</taxon>
        <taxon>Harpellomycetes</taxon>
        <taxon>Harpellales</taxon>
        <taxon>Legeriomycetaceae</taxon>
        <taxon>Smittium</taxon>
    </lineage>
</organism>
<dbReference type="AlphaFoldDB" id="A0A1R0H6X7"/>
<feature type="compositionally biased region" description="Basic and acidic residues" evidence="1">
    <location>
        <begin position="136"/>
        <end position="146"/>
    </location>
</feature>
<proteinExistence type="predicted"/>
<keyword evidence="3" id="KW-1185">Reference proteome</keyword>
<sequence>MIKREINVRLPDGVQILLHPVSSSPMDEITASLAEILEIKEIDFDTKFKIQTLGGIDVLKDVSARDQFYDKLQNGFGELKLSMLVRGGKGGFGTSLKSIGSSNKTSKPKSNSEAVVPLLFGDDSIDSSDCSSESDISDHESSETAK</sequence>
<dbReference type="Proteomes" id="UP000187455">
    <property type="component" value="Unassembled WGS sequence"/>
</dbReference>
<feature type="region of interest" description="Disordered" evidence="1">
    <location>
        <begin position="122"/>
        <end position="146"/>
    </location>
</feature>
<evidence type="ECO:0000256" key="1">
    <source>
        <dbReference type="SAM" id="MobiDB-lite"/>
    </source>
</evidence>
<evidence type="ECO:0000313" key="3">
    <source>
        <dbReference type="Proteomes" id="UP000187455"/>
    </source>
</evidence>
<reference evidence="2 3" key="1">
    <citation type="journal article" date="2016" name="Mol. Biol. Evol.">
        <title>Genome-Wide Survey of Gut Fungi (Harpellales) Reveals the First Horizontally Transferred Ubiquitin Gene from a Mosquito Host.</title>
        <authorList>
            <person name="Wang Y."/>
            <person name="White M.M."/>
            <person name="Kvist S."/>
            <person name="Moncalvo J.M."/>
        </authorList>
    </citation>
    <scope>NUCLEOTIDE SEQUENCE [LARGE SCALE GENOMIC DNA]</scope>
    <source>
        <strain evidence="2 3">ALG-7-W6</strain>
    </source>
</reference>
<name>A0A1R0H6X7_9FUNG</name>
<accession>A0A1R0H6X7</accession>
<gene>
    <name evidence="2" type="ORF">AYI68_g986</name>
</gene>
<protein>
    <submittedName>
        <fullName evidence="2">Uncharacterized protein</fullName>
    </submittedName>
</protein>
<evidence type="ECO:0000313" key="2">
    <source>
        <dbReference type="EMBL" id="OLY84841.1"/>
    </source>
</evidence>